<dbReference type="OrthoDB" id="3489571at2759"/>
<keyword evidence="1" id="KW-0732">Signal</keyword>
<dbReference type="Proteomes" id="UP000800036">
    <property type="component" value="Unassembled WGS sequence"/>
</dbReference>
<keyword evidence="3" id="KW-1185">Reference proteome</keyword>
<gene>
    <name evidence="2" type="ORF">BU23DRAFT_551708</name>
</gene>
<accession>A0A6A5VGC7</accession>
<dbReference type="AlphaFoldDB" id="A0A6A5VGC7"/>
<evidence type="ECO:0000256" key="1">
    <source>
        <dbReference type="SAM" id="SignalP"/>
    </source>
</evidence>
<evidence type="ECO:0000313" key="2">
    <source>
        <dbReference type="EMBL" id="KAF1976234.1"/>
    </source>
</evidence>
<proteinExistence type="predicted"/>
<evidence type="ECO:0000313" key="3">
    <source>
        <dbReference type="Proteomes" id="UP000800036"/>
    </source>
</evidence>
<feature type="signal peptide" evidence="1">
    <location>
        <begin position="1"/>
        <end position="21"/>
    </location>
</feature>
<dbReference type="EMBL" id="ML976667">
    <property type="protein sequence ID" value="KAF1976234.1"/>
    <property type="molecule type" value="Genomic_DNA"/>
</dbReference>
<name>A0A6A5VGC7_9PLEO</name>
<feature type="chain" id="PRO_5025635644" evidence="1">
    <location>
        <begin position="22"/>
        <end position="105"/>
    </location>
</feature>
<organism evidence="2 3">
    <name type="scientific">Bimuria novae-zelandiae CBS 107.79</name>
    <dbReference type="NCBI Taxonomy" id="1447943"/>
    <lineage>
        <taxon>Eukaryota</taxon>
        <taxon>Fungi</taxon>
        <taxon>Dikarya</taxon>
        <taxon>Ascomycota</taxon>
        <taxon>Pezizomycotina</taxon>
        <taxon>Dothideomycetes</taxon>
        <taxon>Pleosporomycetidae</taxon>
        <taxon>Pleosporales</taxon>
        <taxon>Massarineae</taxon>
        <taxon>Didymosphaeriaceae</taxon>
        <taxon>Bimuria</taxon>
    </lineage>
</organism>
<reference evidence="2" key="1">
    <citation type="journal article" date="2020" name="Stud. Mycol.">
        <title>101 Dothideomycetes genomes: a test case for predicting lifestyles and emergence of pathogens.</title>
        <authorList>
            <person name="Haridas S."/>
            <person name="Albert R."/>
            <person name="Binder M."/>
            <person name="Bloem J."/>
            <person name="Labutti K."/>
            <person name="Salamov A."/>
            <person name="Andreopoulos B."/>
            <person name="Baker S."/>
            <person name="Barry K."/>
            <person name="Bills G."/>
            <person name="Bluhm B."/>
            <person name="Cannon C."/>
            <person name="Castanera R."/>
            <person name="Culley D."/>
            <person name="Daum C."/>
            <person name="Ezra D."/>
            <person name="Gonzalez J."/>
            <person name="Henrissat B."/>
            <person name="Kuo A."/>
            <person name="Liang C."/>
            <person name="Lipzen A."/>
            <person name="Lutzoni F."/>
            <person name="Magnuson J."/>
            <person name="Mondo S."/>
            <person name="Nolan M."/>
            <person name="Ohm R."/>
            <person name="Pangilinan J."/>
            <person name="Park H.-J."/>
            <person name="Ramirez L."/>
            <person name="Alfaro M."/>
            <person name="Sun H."/>
            <person name="Tritt A."/>
            <person name="Yoshinaga Y."/>
            <person name="Zwiers L.-H."/>
            <person name="Turgeon B."/>
            <person name="Goodwin S."/>
            <person name="Spatafora J."/>
            <person name="Crous P."/>
            <person name="Grigoriev I."/>
        </authorList>
    </citation>
    <scope>NUCLEOTIDE SEQUENCE</scope>
    <source>
        <strain evidence="2">CBS 107.79</strain>
    </source>
</reference>
<sequence>MHFSSTIVLTTLTLLAPLVTADLHWSGICIDQKGGQSVYNDAATKAACAAHSKRNTGSKQWDICPDCTIKTVGGLTHCNSAAKHIGGDELNYYCKQNGAGASLAD</sequence>
<protein>
    <submittedName>
        <fullName evidence="2">Uncharacterized protein</fullName>
    </submittedName>
</protein>